<dbReference type="EMBL" id="JASPKZ010003048">
    <property type="protein sequence ID" value="KAJ9594404.1"/>
    <property type="molecule type" value="Genomic_DNA"/>
</dbReference>
<reference evidence="10" key="1">
    <citation type="journal article" date="2023" name="IScience">
        <title>Live-bearing cockroach genome reveals convergent evolutionary mechanisms linked to viviparity in insects and beyond.</title>
        <authorList>
            <person name="Fouks B."/>
            <person name="Harrison M.C."/>
            <person name="Mikhailova A.A."/>
            <person name="Marchal E."/>
            <person name="English S."/>
            <person name="Carruthers M."/>
            <person name="Jennings E.C."/>
            <person name="Chiamaka E.L."/>
            <person name="Frigard R.A."/>
            <person name="Pippel M."/>
            <person name="Attardo G.M."/>
            <person name="Benoit J.B."/>
            <person name="Bornberg-Bauer E."/>
            <person name="Tobe S.S."/>
        </authorList>
    </citation>
    <scope>NUCLEOTIDE SEQUENCE</scope>
    <source>
        <strain evidence="10">Stay&amp;Tobe</strain>
    </source>
</reference>
<dbReference type="InterPro" id="IPR013087">
    <property type="entry name" value="Znf_C2H2_type"/>
</dbReference>
<dbReference type="PROSITE" id="PS50157">
    <property type="entry name" value="ZINC_FINGER_C2H2_2"/>
    <property type="match status" value="2"/>
</dbReference>
<dbReference type="Pfam" id="PF13912">
    <property type="entry name" value="zf-C2H2_6"/>
    <property type="match status" value="1"/>
</dbReference>
<dbReference type="GO" id="GO:0003677">
    <property type="term" value="F:DNA binding"/>
    <property type="evidence" value="ECO:0007669"/>
    <property type="project" value="UniProtKB-KW"/>
</dbReference>
<evidence type="ECO:0000313" key="10">
    <source>
        <dbReference type="EMBL" id="KAJ9594404.1"/>
    </source>
</evidence>
<dbReference type="GO" id="GO:0005634">
    <property type="term" value="C:nucleus"/>
    <property type="evidence" value="ECO:0007669"/>
    <property type="project" value="UniProtKB-SubCell"/>
</dbReference>
<evidence type="ECO:0000256" key="3">
    <source>
        <dbReference type="ARBA" id="ARBA00022737"/>
    </source>
</evidence>
<dbReference type="AlphaFoldDB" id="A0AAD8ELN7"/>
<keyword evidence="6" id="KW-0238">DNA-binding</keyword>
<dbReference type="SMART" id="SM00355">
    <property type="entry name" value="ZnF_C2H2"/>
    <property type="match status" value="2"/>
</dbReference>
<proteinExistence type="predicted"/>
<evidence type="ECO:0000313" key="11">
    <source>
        <dbReference type="Proteomes" id="UP001233999"/>
    </source>
</evidence>
<dbReference type="GO" id="GO:0008270">
    <property type="term" value="F:zinc ion binding"/>
    <property type="evidence" value="ECO:0007669"/>
    <property type="project" value="UniProtKB-KW"/>
</dbReference>
<comment type="caution">
    <text evidence="10">The sequence shown here is derived from an EMBL/GenBank/DDBJ whole genome shotgun (WGS) entry which is preliminary data.</text>
</comment>
<sequence>MNCQLAVTQEDHLPQTEIRPQDVKVEIKSEVDEFASVYIKCEPFAADDPLASEETNLEVEQSKESPKVLLENPHANVTDYNTSKVHFKEEKCNDGEINPAGRETPNEHSKTGNTYMIRFKCAICDKSFGSLSKLNTHLLIHNNAKPFKCSVCNKSFVSKCILNRHKSFHFNKSYRCFR</sequence>
<feature type="domain" description="C2H2-type" evidence="9">
    <location>
        <begin position="147"/>
        <end position="174"/>
    </location>
</feature>
<dbReference type="Gene3D" id="3.30.160.60">
    <property type="entry name" value="Classic Zinc Finger"/>
    <property type="match status" value="2"/>
</dbReference>
<evidence type="ECO:0000256" key="6">
    <source>
        <dbReference type="ARBA" id="ARBA00023125"/>
    </source>
</evidence>
<keyword evidence="11" id="KW-1185">Reference proteome</keyword>
<evidence type="ECO:0000256" key="2">
    <source>
        <dbReference type="ARBA" id="ARBA00022723"/>
    </source>
</evidence>
<dbReference type="FunFam" id="3.30.160.60:FF:000446">
    <property type="entry name" value="Zinc finger protein"/>
    <property type="match status" value="1"/>
</dbReference>
<keyword evidence="4 8" id="KW-0863">Zinc-finger</keyword>
<keyword evidence="5" id="KW-0862">Zinc</keyword>
<gene>
    <name evidence="10" type="ORF">L9F63_014194</name>
</gene>
<dbReference type="Proteomes" id="UP001233999">
    <property type="component" value="Unassembled WGS sequence"/>
</dbReference>
<dbReference type="SUPFAM" id="SSF57667">
    <property type="entry name" value="beta-beta-alpha zinc fingers"/>
    <property type="match status" value="1"/>
</dbReference>
<evidence type="ECO:0000256" key="4">
    <source>
        <dbReference type="ARBA" id="ARBA00022771"/>
    </source>
</evidence>
<evidence type="ECO:0000259" key="9">
    <source>
        <dbReference type="PROSITE" id="PS50157"/>
    </source>
</evidence>
<dbReference type="PANTHER" id="PTHR16515:SF49">
    <property type="entry name" value="GASTRULA ZINC FINGER PROTEIN XLCGF49.1-LIKE-RELATED"/>
    <property type="match status" value="1"/>
</dbReference>
<comment type="subcellular location">
    <subcellularLocation>
        <location evidence="1">Nucleus</location>
    </subcellularLocation>
</comment>
<protein>
    <recommendedName>
        <fullName evidence="9">C2H2-type domain-containing protein</fullName>
    </recommendedName>
</protein>
<keyword evidence="3" id="KW-0677">Repeat</keyword>
<reference evidence="10" key="2">
    <citation type="submission" date="2023-05" db="EMBL/GenBank/DDBJ databases">
        <authorList>
            <person name="Fouks B."/>
        </authorList>
    </citation>
    <scope>NUCLEOTIDE SEQUENCE</scope>
    <source>
        <strain evidence="10">Stay&amp;Tobe</strain>
        <tissue evidence="10">Testes</tissue>
    </source>
</reference>
<dbReference type="GO" id="GO:0010468">
    <property type="term" value="P:regulation of gene expression"/>
    <property type="evidence" value="ECO:0007669"/>
    <property type="project" value="TreeGrafter"/>
</dbReference>
<dbReference type="InterPro" id="IPR036236">
    <property type="entry name" value="Znf_C2H2_sf"/>
</dbReference>
<organism evidence="10 11">
    <name type="scientific">Diploptera punctata</name>
    <name type="common">Pacific beetle cockroach</name>
    <dbReference type="NCBI Taxonomy" id="6984"/>
    <lineage>
        <taxon>Eukaryota</taxon>
        <taxon>Metazoa</taxon>
        <taxon>Ecdysozoa</taxon>
        <taxon>Arthropoda</taxon>
        <taxon>Hexapoda</taxon>
        <taxon>Insecta</taxon>
        <taxon>Pterygota</taxon>
        <taxon>Neoptera</taxon>
        <taxon>Polyneoptera</taxon>
        <taxon>Dictyoptera</taxon>
        <taxon>Blattodea</taxon>
        <taxon>Blaberoidea</taxon>
        <taxon>Blaberidae</taxon>
        <taxon>Diplopterinae</taxon>
        <taxon>Diploptera</taxon>
    </lineage>
</organism>
<evidence type="ECO:0000256" key="1">
    <source>
        <dbReference type="ARBA" id="ARBA00004123"/>
    </source>
</evidence>
<keyword evidence="7" id="KW-0539">Nucleus</keyword>
<evidence type="ECO:0000256" key="5">
    <source>
        <dbReference type="ARBA" id="ARBA00022833"/>
    </source>
</evidence>
<dbReference type="PANTHER" id="PTHR16515">
    <property type="entry name" value="PR DOMAIN ZINC FINGER PROTEIN"/>
    <property type="match status" value="1"/>
</dbReference>
<dbReference type="Pfam" id="PF00096">
    <property type="entry name" value="zf-C2H2"/>
    <property type="match status" value="1"/>
</dbReference>
<name>A0AAD8ELN7_DIPPU</name>
<evidence type="ECO:0000256" key="8">
    <source>
        <dbReference type="PROSITE-ProRule" id="PRU00042"/>
    </source>
</evidence>
<evidence type="ECO:0000256" key="7">
    <source>
        <dbReference type="ARBA" id="ARBA00023242"/>
    </source>
</evidence>
<feature type="domain" description="C2H2-type" evidence="9">
    <location>
        <begin position="119"/>
        <end position="146"/>
    </location>
</feature>
<accession>A0AAD8ELN7</accession>
<dbReference type="PROSITE" id="PS00028">
    <property type="entry name" value="ZINC_FINGER_C2H2_1"/>
    <property type="match status" value="2"/>
</dbReference>
<dbReference type="InterPro" id="IPR050331">
    <property type="entry name" value="Zinc_finger"/>
</dbReference>
<keyword evidence="2" id="KW-0479">Metal-binding</keyword>